<comment type="caution">
    <text evidence="2">The sequence shown here is derived from an EMBL/GenBank/DDBJ whole genome shotgun (WGS) entry which is preliminary data.</text>
</comment>
<dbReference type="EMBL" id="AKWY02000008">
    <property type="protein sequence ID" value="EQA73133.1"/>
    <property type="molecule type" value="Genomic_DNA"/>
</dbReference>
<sequence>MAWIYEFYSRTYTWLCFYILLLFNSFTFENKSWKLSTINAGYNHLQIAKMILSYWRYLT</sequence>
<protein>
    <submittedName>
        <fullName evidence="2">PF08570 domain protein</fullName>
    </submittedName>
</protein>
<organism evidence="2 3">
    <name type="scientific">Leptospira noguchii serovar Panama str. CZ214</name>
    <dbReference type="NCBI Taxonomy" id="1001595"/>
    <lineage>
        <taxon>Bacteria</taxon>
        <taxon>Pseudomonadati</taxon>
        <taxon>Spirochaetota</taxon>
        <taxon>Spirochaetia</taxon>
        <taxon>Leptospirales</taxon>
        <taxon>Leptospiraceae</taxon>
        <taxon>Leptospira</taxon>
    </lineage>
</organism>
<reference evidence="2 3" key="1">
    <citation type="submission" date="2013-05" db="EMBL/GenBank/DDBJ databases">
        <authorList>
            <person name="Harkins D.M."/>
            <person name="Durkin A.S."/>
            <person name="Brinkac L.M."/>
            <person name="Haft D.H."/>
            <person name="Selengut J.D."/>
            <person name="Sanka R."/>
            <person name="DePew J."/>
            <person name="Purushe J."/>
            <person name="Hartskeerl R.A."/>
            <person name="Ahmed A."/>
            <person name="van der Linden H."/>
            <person name="Goris M.G.A."/>
            <person name="Vinetz J.M."/>
            <person name="Sutton G.G."/>
            <person name="Nierman W.C."/>
            <person name="Fouts D.E."/>
        </authorList>
    </citation>
    <scope>NUCLEOTIDE SEQUENCE [LARGE SCALE GENOMIC DNA]</scope>
    <source>
        <strain evidence="2 3">CZ214</strain>
    </source>
</reference>
<keyword evidence="1" id="KW-1133">Transmembrane helix</keyword>
<keyword evidence="1" id="KW-0472">Membrane</keyword>
<evidence type="ECO:0000313" key="3">
    <source>
        <dbReference type="Proteomes" id="UP000015442"/>
    </source>
</evidence>
<evidence type="ECO:0000256" key="1">
    <source>
        <dbReference type="SAM" id="Phobius"/>
    </source>
</evidence>
<proteinExistence type="predicted"/>
<gene>
    <name evidence="2" type="ORF">LEP1GSC059_1628</name>
</gene>
<accession>T0FIH4</accession>
<dbReference type="AlphaFoldDB" id="T0FIH4"/>
<feature type="transmembrane region" description="Helical" evidence="1">
    <location>
        <begin position="12"/>
        <end position="28"/>
    </location>
</feature>
<name>T0FIH4_9LEPT</name>
<evidence type="ECO:0000313" key="2">
    <source>
        <dbReference type="EMBL" id="EQA73133.1"/>
    </source>
</evidence>
<dbReference type="Proteomes" id="UP000015442">
    <property type="component" value="Unassembled WGS sequence"/>
</dbReference>
<keyword evidence="1" id="KW-0812">Transmembrane</keyword>